<gene>
    <name evidence="6" type="primary">LOC111115902</name>
</gene>
<organism evidence="5 6">
    <name type="scientific">Crassostrea virginica</name>
    <name type="common">Eastern oyster</name>
    <dbReference type="NCBI Taxonomy" id="6565"/>
    <lineage>
        <taxon>Eukaryota</taxon>
        <taxon>Metazoa</taxon>
        <taxon>Spiralia</taxon>
        <taxon>Lophotrochozoa</taxon>
        <taxon>Mollusca</taxon>
        <taxon>Bivalvia</taxon>
        <taxon>Autobranchia</taxon>
        <taxon>Pteriomorphia</taxon>
        <taxon>Ostreida</taxon>
        <taxon>Ostreoidea</taxon>
        <taxon>Ostreidae</taxon>
        <taxon>Crassostrea</taxon>
    </lineage>
</organism>
<reference evidence="6" key="1">
    <citation type="submission" date="2025-08" db="UniProtKB">
        <authorList>
            <consortium name="RefSeq"/>
        </authorList>
    </citation>
    <scope>IDENTIFICATION</scope>
    <source>
        <tissue evidence="6">Whole sample</tissue>
    </source>
</reference>
<evidence type="ECO:0000256" key="3">
    <source>
        <dbReference type="ARBA" id="ARBA00023134"/>
    </source>
</evidence>
<sequence length="266" mass="30439">MAYNEERNIILLGKLGAGKSHSGNGILGIKDHFESRKGWSSTTKTCKYGCADRNNRKYRVFDTPGINSINDMNETIDVDTEIIRCLFCTSPGFHAIVLVMSADERVTPDDVKMVETLDYVLGKKGFGYMMLAVTKLDDDDYKTLDKMIKDAEAIKKLDIKCQSRRVILGDNKREIPEICIKRFDEELEKLVQKNRLNGEEYFRHKYYEKASKILEKDKEDYLKKHPDVTSEAAMETVREIAAVGESDRDEELRALVDRSLCRCAIS</sequence>
<evidence type="ECO:0000313" key="6">
    <source>
        <dbReference type="RefSeq" id="XP_022310523.1"/>
    </source>
</evidence>
<evidence type="ECO:0000259" key="4">
    <source>
        <dbReference type="PROSITE" id="PS51720"/>
    </source>
</evidence>
<dbReference type="PROSITE" id="PS51720">
    <property type="entry name" value="G_AIG1"/>
    <property type="match status" value="1"/>
</dbReference>
<dbReference type="Gene3D" id="3.40.50.300">
    <property type="entry name" value="P-loop containing nucleotide triphosphate hydrolases"/>
    <property type="match status" value="1"/>
</dbReference>
<dbReference type="GeneID" id="111115902"/>
<dbReference type="AlphaFoldDB" id="A0A8B8C494"/>
<accession>A0A8B8C494</accession>
<evidence type="ECO:0000313" key="5">
    <source>
        <dbReference type="Proteomes" id="UP000694844"/>
    </source>
</evidence>
<keyword evidence="5" id="KW-1185">Reference proteome</keyword>
<dbReference type="KEGG" id="cvn:111115902"/>
<dbReference type="PANTHER" id="PTHR10903:SF184">
    <property type="entry name" value="GTP-BINDING PROTEIN A"/>
    <property type="match status" value="1"/>
</dbReference>
<feature type="domain" description="AIG1-type G" evidence="4">
    <location>
        <begin position="4"/>
        <end position="211"/>
    </location>
</feature>
<dbReference type="Pfam" id="PF04548">
    <property type="entry name" value="AIG1"/>
    <property type="match status" value="1"/>
</dbReference>
<dbReference type="Proteomes" id="UP000694844">
    <property type="component" value="Chromosome 9"/>
</dbReference>
<dbReference type="PANTHER" id="PTHR10903">
    <property type="entry name" value="GTPASE, IMAP FAMILY MEMBER-RELATED"/>
    <property type="match status" value="1"/>
</dbReference>
<protein>
    <submittedName>
        <fullName evidence="6">GTPase IMAP family member 4-like</fullName>
    </submittedName>
</protein>
<comment type="similarity">
    <text evidence="1">Belongs to the TRAFAC class TrmE-Era-EngA-EngB-Septin-like GTPase superfamily. AIG1/Toc34/Toc159-like paraseptin GTPase family. IAN subfamily.</text>
</comment>
<dbReference type="InterPro" id="IPR006703">
    <property type="entry name" value="G_AIG1"/>
</dbReference>
<dbReference type="OrthoDB" id="10061751at2759"/>
<dbReference type="InterPro" id="IPR045058">
    <property type="entry name" value="GIMA/IAN/Toc"/>
</dbReference>
<name>A0A8B8C494_CRAVI</name>
<dbReference type="SUPFAM" id="SSF52540">
    <property type="entry name" value="P-loop containing nucleoside triphosphate hydrolases"/>
    <property type="match status" value="1"/>
</dbReference>
<keyword evidence="2" id="KW-0547">Nucleotide-binding</keyword>
<evidence type="ECO:0000256" key="1">
    <source>
        <dbReference type="ARBA" id="ARBA00008535"/>
    </source>
</evidence>
<proteinExistence type="inferred from homology"/>
<dbReference type="GO" id="GO:0005525">
    <property type="term" value="F:GTP binding"/>
    <property type="evidence" value="ECO:0007669"/>
    <property type="project" value="UniProtKB-KW"/>
</dbReference>
<evidence type="ECO:0000256" key="2">
    <source>
        <dbReference type="ARBA" id="ARBA00022741"/>
    </source>
</evidence>
<dbReference type="RefSeq" id="XP_022310523.1">
    <property type="nucleotide sequence ID" value="XM_022454815.1"/>
</dbReference>
<keyword evidence="3" id="KW-0342">GTP-binding</keyword>
<dbReference type="InterPro" id="IPR027417">
    <property type="entry name" value="P-loop_NTPase"/>
</dbReference>